<dbReference type="RefSeq" id="YP_009273472.1">
    <property type="nucleotide sequence ID" value="NC_030905.1"/>
</dbReference>
<proteinExistence type="predicted"/>
<name>A0A166Y5P4_9CAUD</name>
<dbReference type="EMBL" id="KU998240">
    <property type="protein sequence ID" value="ANA85853.1"/>
    <property type="molecule type" value="Genomic_DNA"/>
</dbReference>
<dbReference type="Proteomes" id="UP000203182">
    <property type="component" value="Segment"/>
</dbReference>
<dbReference type="GeneID" id="28801438"/>
<reference evidence="2" key="1">
    <citation type="submission" date="2016-03" db="EMBL/GenBank/DDBJ databases">
        <authorList>
            <person name="Ploux O."/>
        </authorList>
    </citation>
    <scope>NUCLEOTIDE SEQUENCE [LARGE SCALE GENOMIC DNA]</scope>
</reference>
<dbReference type="OrthoDB" id="16386at10239"/>
<keyword evidence="2" id="KW-1185">Reference proteome</keyword>
<evidence type="ECO:0000313" key="1">
    <source>
        <dbReference type="EMBL" id="ANA85853.1"/>
    </source>
</evidence>
<gene>
    <name evidence="1" type="primary">82</name>
    <name evidence="1" type="ORF">PBI_WOES_82</name>
</gene>
<protein>
    <submittedName>
        <fullName evidence="1">Uncharacterized protein</fullName>
    </submittedName>
</protein>
<accession>A0A166Y5P4</accession>
<dbReference type="KEGG" id="vg:28801438"/>
<sequence>MSLRVVAAEVYEPALSGEWLLPPRLEIILEGVPDEPTHTELNIGDFSIIHRNWLQSIYCDTWNDEDTTECAAIFNSSMHTEDREPVFPVTVAANTEDGGLWQDFYVKISRVQRILARLERETGVTGYELLPDPTYAAEKRISYTLVHPERRCVECVHEVAQSFAEDEASLVPVEDIQRGCKLVQVAAHRLVPLCSLHTRRRNYWEQLRREERI</sequence>
<evidence type="ECO:0000313" key="2">
    <source>
        <dbReference type="Proteomes" id="UP000203182"/>
    </source>
</evidence>
<organism evidence="1 2">
    <name type="scientific">Gordonia phage Woes</name>
    <dbReference type="NCBI Taxonomy" id="1838084"/>
    <lineage>
        <taxon>Viruses</taxon>
        <taxon>Duplodnaviria</taxon>
        <taxon>Heunggongvirae</taxon>
        <taxon>Uroviricota</taxon>
        <taxon>Caudoviricetes</taxon>
        <taxon>Woesvirus</taxon>
        <taxon>Woesvirus woes</taxon>
    </lineage>
</organism>